<dbReference type="RefSeq" id="WP_377183579.1">
    <property type="nucleotide sequence ID" value="NZ_JBHUPD010000001.1"/>
</dbReference>
<feature type="transmembrane region" description="Helical" evidence="7">
    <location>
        <begin position="329"/>
        <end position="347"/>
    </location>
</feature>
<evidence type="ECO:0000256" key="1">
    <source>
        <dbReference type="ARBA" id="ARBA00000085"/>
    </source>
</evidence>
<dbReference type="CDD" id="cd16922">
    <property type="entry name" value="HATPase_EvgS-ArcB-TorS-like"/>
    <property type="match status" value="1"/>
</dbReference>
<feature type="domain" description="Histidine kinase" evidence="8">
    <location>
        <begin position="376"/>
        <end position="598"/>
    </location>
</feature>
<keyword evidence="3 6" id="KW-0597">Phosphoprotein</keyword>
<dbReference type="InterPro" id="IPR036890">
    <property type="entry name" value="HATPase_C_sf"/>
</dbReference>
<keyword evidence="7" id="KW-0812">Transmembrane</keyword>
<feature type="modified residue" description="4-aspartylphosphate" evidence="6">
    <location>
        <position position="672"/>
    </location>
</feature>
<evidence type="ECO:0000256" key="3">
    <source>
        <dbReference type="ARBA" id="ARBA00022553"/>
    </source>
</evidence>
<dbReference type="Pfam" id="PF02518">
    <property type="entry name" value="HATPase_c"/>
    <property type="match status" value="1"/>
</dbReference>
<evidence type="ECO:0000256" key="5">
    <source>
        <dbReference type="ARBA" id="ARBA00022777"/>
    </source>
</evidence>
<accession>A0ABW5YA44</accession>
<keyword evidence="4" id="KW-0808">Transferase</keyword>
<dbReference type="PANTHER" id="PTHR43047:SF72">
    <property type="entry name" value="OSMOSENSING HISTIDINE PROTEIN KINASE SLN1"/>
    <property type="match status" value="1"/>
</dbReference>
<gene>
    <name evidence="10" type="ORF">ACFS5N_06880</name>
</gene>
<dbReference type="PROSITE" id="PS50109">
    <property type="entry name" value="HIS_KIN"/>
    <property type="match status" value="1"/>
</dbReference>
<dbReference type="SMART" id="SM00387">
    <property type="entry name" value="HATPase_c"/>
    <property type="match status" value="1"/>
</dbReference>
<dbReference type="SUPFAM" id="SSF47384">
    <property type="entry name" value="Homodimeric domain of signal transducing histidine kinase"/>
    <property type="match status" value="1"/>
</dbReference>
<dbReference type="InterPro" id="IPR001789">
    <property type="entry name" value="Sig_transdc_resp-reg_receiver"/>
</dbReference>
<organism evidence="10 11">
    <name type="scientific">Mucilaginibacter ximonensis</name>
    <dbReference type="NCBI Taxonomy" id="538021"/>
    <lineage>
        <taxon>Bacteria</taxon>
        <taxon>Pseudomonadati</taxon>
        <taxon>Bacteroidota</taxon>
        <taxon>Sphingobacteriia</taxon>
        <taxon>Sphingobacteriales</taxon>
        <taxon>Sphingobacteriaceae</taxon>
        <taxon>Mucilaginibacter</taxon>
    </lineage>
</organism>
<sequence>MYNLKELLTGNLFYKPTLTIQLLNDENKYPARRLMIVRTRKIPILRFVLIITLITLLFGGTEYLYLRYKKAQLLRGNIENLISSRENSALIDTCIYRLYSADNNTRLYAITNDKSYLRQSAADMDKVLKTINRIKFGDRQIQSPDQFKKLVQEKIIKTNDYVKLRLQQDKLIKKSETINKSLDNIQKARPELVAHHVTTLDTIKVSPNKQPKKKFFGRVIASLSRKKEPEKPKAVVVARDTVIYSQKISKATIANGKAAYSYYKKLNRANKKLIQGEQKILQLNNNLAQEIIASLRDYKAIEQAYINRSKQELRANMGDVFSDFGKGSALNFVFMVLVLIAVFYNIWKIFRNEQEIIDYSNSAEQYAQLKSKFLAGMSHEIRTPLNSVIGFSEQLSLEELPPHQKEQVAAIRKSSEMILDLVNEILDFSKYETGKMNFESAPFMLNQAITEVYQTMSIHAMKKGIELEISSSVDDNVCAEGDKVRLKQVLMNLTGNAIKFTRQGKVTIQAKVETALPNDFILKITVIDTGIGIEKADLPHVFDEFSQVAEAQKATRHKGTGLGLAICKKIIELQGGNITVTSAPGQGSAFSFELPLKQLAEGTCSTESAINEDLLTHLVNDKYILVADDNKLNVLLAKTILKKWGIRCDTANDGLEAFDLFKANNYDMVLTDIQMPDMDGLQLTGHIRDFADPAKSKVIIMALTANVLKEDRDSYMSAGVNGVILKPFLEKDLIEKIASAIQNETTALKFIA</sequence>
<dbReference type="InterPro" id="IPR003661">
    <property type="entry name" value="HisK_dim/P_dom"/>
</dbReference>
<dbReference type="InterPro" id="IPR003594">
    <property type="entry name" value="HATPase_dom"/>
</dbReference>
<evidence type="ECO:0000256" key="7">
    <source>
        <dbReference type="SAM" id="Phobius"/>
    </source>
</evidence>
<comment type="caution">
    <text evidence="10">The sequence shown here is derived from an EMBL/GenBank/DDBJ whole genome shotgun (WGS) entry which is preliminary data.</text>
</comment>
<comment type="catalytic activity">
    <reaction evidence="1">
        <text>ATP + protein L-histidine = ADP + protein N-phospho-L-histidine.</text>
        <dbReference type="EC" id="2.7.13.3"/>
    </reaction>
</comment>
<dbReference type="InterPro" id="IPR011006">
    <property type="entry name" value="CheY-like_superfamily"/>
</dbReference>
<keyword evidence="10" id="KW-0067">ATP-binding</keyword>
<evidence type="ECO:0000313" key="10">
    <source>
        <dbReference type="EMBL" id="MFD2872183.1"/>
    </source>
</evidence>
<dbReference type="SMART" id="SM00448">
    <property type="entry name" value="REC"/>
    <property type="match status" value="1"/>
</dbReference>
<dbReference type="SUPFAM" id="SSF52172">
    <property type="entry name" value="CheY-like"/>
    <property type="match status" value="1"/>
</dbReference>
<dbReference type="Proteomes" id="UP001597557">
    <property type="component" value="Unassembled WGS sequence"/>
</dbReference>
<reference evidence="11" key="1">
    <citation type="journal article" date="2019" name="Int. J. Syst. Evol. Microbiol.">
        <title>The Global Catalogue of Microorganisms (GCM) 10K type strain sequencing project: providing services to taxonomists for standard genome sequencing and annotation.</title>
        <authorList>
            <consortium name="The Broad Institute Genomics Platform"/>
            <consortium name="The Broad Institute Genome Sequencing Center for Infectious Disease"/>
            <person name="Wu L."/>
            <person name="Ma J."/>
        </authorList>
    </citation>
    <scope>NUCLEOTIDE SEQUENCE [LARGE SCALE GENOMIC DNA]</scope>
    <source>
        <strain evidence="11">KCTC 22437</strain>
    </source>
</reference>
<keyword evidence="10" id="KW-0547">Nucleotide-binding</keyword>
<keyword evidence="7" id="KW-1133">Transmembrane helix</keyword>
<evidence type="ECO:0000256" key="2">
    <source>
        <dbReference type="ARBA" id="ARBA00012438"/>
    </source>
</evidence>
<evidence type="ECO:0000256" key="6">
    <source>
        <dbReference type="PROSITE-ProRule" id="PRU00169"/>
    </source>
</evidence>
<evidence type="ECO:0000313" key="11">
    <source>
        <dbReference type="Proteomes" id="UP001597557"/>
    </source>
</evidence>
<protein>
    <recommendedName>
        <fullName evidence="2">histidine kinase</fullName>
        <ecNumber evidence="2">2.7.13.3</ecNumber>
    </recommendedName>
</protein>
<dbReference type="PANTHER" id="PTHR43047">
    <property type="entry name" value="TWO-COMPONENT HISTIDINE PROTEIN KINASE"/>
    <property type="match status" value="1"/>
</dbReference>
<dbReference type="PROSITE" id="PS50110">
    <property type="entry name" value="RESPONSE_REGULATORY"/>
    <property type="match status" value="1"/>
</dbReference>
<dbReference type="EMBL" id="JBHUPD010000001">
    <property type="protein sequence ID" value="MFD2872183.1"/>
    <property type="molecule type" value="Genomic_DNA"/>
</dbReference>
<dbReference type="Pfam" id="PF00512">
    <property type="entry name" value="HisKA"/>
    <property type="match status" value="1"/>
</dbReference>
<dbReference type="Gene3D" id="1.10.287.130">
    <property type="match status" value="1"/>
</dbReference>
<dbReference type="InterPro" id="IPR004358">
    <property type="entry name" value="Sig_transdc_His_kin-like_C"/>
</dbReference>
<dbReference type="CDD" id="cd00082">
    <property type="entry name" value="HisKA"/>
    <property type="match status" value="1"/>
</dbReference>
<keyword evidence="5" id="KW-0418">Kinase</keyword>
<evidence type="ECO:0000259" key="9">
    <source>
        <dbReference type="PROSITE" id="PS50110"/>
    </source>
</evidence>
<keyword evidence="11" id="KW-1185">Reference proteome</keyword>
<dbReference type="SMART" id="SM00388">
    <property type="entry name" value="HisKA"/>
    <property type="match status" value="1"/>
</dbReference>
<dbReference type="InterPro" id="IPR036097">
    <property type="entry name" value="HisK_dim/P_sf"/>
</dbReference>
<name>A0ABW5YA44_9SPHI</name>
<dbReference type="Gene3D" id="3.30.565.10">
    <property type="entry name" value="Histidine kinase-like ATPase, C-terminal domain"/>
    <property type="match status" value="1"/>
</dbReference>
<dbReference type="EC" id="2.7.13.3" evidence="2"/>
<dbReference type="GO" id="GO:0005524">
    <property type="term" value="F:ATP binding"/>
    <property type="evidence" value="ECO:0007669"/>
    <property type="project" value="UniProtKB-KW"/>
</dbReference>
<evidence type="ECO:0000259" key="8">
    <source>
        <dbReference type="PROSITE" id="PS50109"/>
    </source>
</evidence>
<dbReference type="PRINTS" id="PR00344">
    <property type="entry name" value="BCTRLSENSOR"/>
</dbReference>
<keyword evidence="7" id="KW-0472">Membrane</keyword>
<proteinExistence type="predicted"/>
<dbReference type="CDD" id="cd17546">
    <property type="entry name" value="REC_hyHK_CKI1_RcsC-like"/>
    <property type="match status" value="1"/>
</dbReference>
<feature type="domain" description="Response regulatory" evidence="9">
    <location>
        <begin position="623"/>
        <end position="741"/>
    </location>
</feature>
<feature type="transmembrane region" description="Helical" evidence="7">
    <location>
        <begin position="44"/>
        <end position="66"/>
    </location>
</feature>
<dbReference type="Pfam" id="PF00072">
    <property type="entry name" value="Response_reg"/>
    <property type="match status" value="1"/>
</dbReference>
<dbReference type="InterPro" id="IPR005467">
    <property type="entry name" value="His_kinase_dom"/>
</dbReference>
<evidence type="ECO:0000256" key="4">
    <source>
        <dbReference type="ARBA" id="ARBA00022679"/>
    </source>
</evidence>
<dbReference type="SUPFAM" id="SSF55874">
    <property type="entry name" value="ATPase domain of HSP90 chaperone/DNA topoisomerase II/histidine kinase"/>
    <property type="match status" value="1"/>
</dbReference>
<dbReference type="Gene3D" id="3.40.50.2300">
    <property type="match status" value="1"/>
</dbReference>